<keyword evidence="1" id="KW-0732">Signal</keyword>
<dbReference type="AlphaFoldDB" id="A0A212JWY6"/>
<dbReference type="EMBL" id="FLUM01000003">
    <property type="protein sequence ID" value="SBW03815.1"/>
    <property type="molecule type" value="Genomic_DNA"/>
</dbReference>
<sequence>MKTSNKYIITLLLSVLIFVSCTDDIDKPGSWPEWPTPSQPKIENARLTGLKGENTIMAGDLVKFVAKASDEFNNLTSYELTITIAGQTVFSKNEKLEGKTGDINIETKIPFVANFEGNTYPEVILKVVNDLAAGTSEVKLEEASNILINRPATPDKLYIVDNAGQVFELNTLDDVDYGFQTMGDLSAIGMSYKIAEKLTVDNQIDYSGLVWGTKDNKVTVIEKESDASISISVPEGDMLESISFNMFTFAANPLLANPVDVVFVSSSLPGYMEATVSISEGQVVEFKNIENGIENLLRPDFFTNASGNKAKFAGPAGLYKLYYNTSDKFIYIENTNLVYPDGLWICGLGLGFPQEPFKATLQWNWWLPHEYIFCKKTADNIFETTAYFEKGFLFKFFRQRNWGAEETAHSYTMEPANWLVNAKNEWGDLAGDFGSGEQFTSGVYKIEINMNTKIVRLTKVN</sequence>
<gene>
    <name evidence="2" type="ORF">KL86DYS1_30676</name>
</gene>
<organism evidence="2">
    <name type="scientific">uncultured Dysgonomonas sp</name>
    <dbReference type="NCBI Taxonomy" id="206096"/>
    <lineage>
        <taxon>Bacteria</taxon>
        <taxon>Pseudomonadati</taxon>
        <taxon>Bacteroidota</taxon>
        <taxon>Bacteroidia</taxon>
        <taxon>Bacteroidales</taxon>
        <taxon>Dysgonomonadaceae</taxon>
        <taxon>Dysgonomonas</taxon>
        <taxon>environmental samples</taxon>
    </lineage>
</organism>
<feature type="chain" id="PRO_5011990333" evidence="1">
    <location>
        <begin position="23"/>
        <end position="461"/>
    </location>
</feature>
<reference evidence="2" key="1">
    <citation type="submission" date="2016-04" db="EMBL/GenBank/DDBJ databases">
        <authorList>
            <person name="Evans L.H."/>
            <person name="Alamgir A."/>
            <person name="Owens N."/>
            <person name="Weber N.D."/>
            <person name="Virtaneva K."/>
            <person name="Barbian K."/>
            <person name="Babar A."/>
            <person name="Rosenke K."/>
        </authorList>
    </citation>
    <scope>NUCLEOTIDE SEQUENCE</scope>
    <source>
        <strain evidence="2">86-1</strain>
    </source>
</reference>
<accession>A0A212JWY6</accession>
<evidence type="ECO:0000256" key="1">
    <source>
        <dbReference type="SAM" id="SignalP"/>
    </source>
</evidence>
<dbReference type="RefSeq" id="WP_296942702.1">
    <property type="nucleotide sequence ID" value="NZ_LT599032.1"/>
</dbReference>
<name>A0A212JWY6_9BACT</name>
<protein>
    <submittedName>
        <fullName evidence="2">Uncharacterized protein</fullName>
    </submittedName>
</protein>
<proteinExistence type="predicted"/>
<dbReference type="PROSITE" id="PS51257">
    <property type="entry name" value="PROKAR_LIPOPROTEIN"/>
    <property type="match status" value="1"/>
</dbReference>
<feature type="signal peptide" evidence="1">
    <location>
        <begin position="1"/>
        <end position="22"/>
    </location>
</feature>
<evidence type="ECO:0000313" key="2">
    <source>
        <dbReference type="EMBL" id="SBW03815.1"/>
    </source>
</evidence>